<evidence type="ECO:0000259" key="1">
    <source>
        <dbReference type="Pfam" id="PF05193"/>
    </source>
</evidence>
<evidence type="ECO:0000313" key="3">
    <source>
        <dbReference type="Proteomes" id="UP000766336"/>
    </source>
</evidence>
<dbReference type="RefSeq" id="WP_213669777.1">
    <property type="nucleotide sequence ID" value="NZ_JAHCDA010000002.1"/>
</dbReference>
<sequence>MTDTLFGVELPPRRGFSVPIQVVEQGGITAWLVEDHSVPVVSLAWAWPQGAAADPVGKEGLASISAAMLSEGAGDLDNVGFADALRDEGIDLSFSGGRDSFEGSFRTLTDALPEAVRLAQLAMTRPRLDAEALGRVRARALLASRQSLETPAGLARRAFWEAGFPGFSAGRLSTPDSINAITQEDIRACLAAQVTRGRLLVAASGAIDAAGLRRLLGELFGALPEGTLAATPPLPALASFGITQRPKAAPQSTLVFGQDGLLPIDPGWESFQVALRILAGGGFTSRLMKSVREERGLTYGIGAGLDLLFGRAIVVGQVQTANASVGEVWNLIRAAWREMAANGPTEAEVADALAFLGGSLPLQFTDSRRTANLLLNLRQTGRAPEWLAGRPARLAAIDRTKVAEAAARVLKPDGLVLAVAGEPVGL</sequence>
<dbReference type="InterPro" id="IPR050361">
    <property type="entry name" value="MPP/UQCRC_Complex"/>
</dbReference>
<comment type="caution">
    <text evidence="2">The sequence shown here is derived from an EMBL/GenBank/DDBJ whole genome shotgun (WGS) entry which is preliminary data.</text>
</comment>
<dbReference type="InterPro" id="IPR007863">
    <property type="entry name" value="Peptidase_M16_C"/>
</dbReference>
<dbReference type="InterPro" id="IPR011249">
    <property type="entry name" value="Metalloenz_LuxS/M16"/>
</dbReference>
<name>A0ABS5QBK8_9PROT</name>
<dbReference type="Proteomes" id="UP000766336">
    <property type="component" value="Unassembled WGS sequence"/>
</dbReference>
<evidence type="ECO:0000313" key="2">
    <source>
        <dbReference type="EMBL" id="MBS7811077.1"/>
    </source>
</evidence>
<organism evidence="2 3">
    <name type="scientific">Roseococcus pinisoli</name>
    <dbReference type="NCBI Taxonomy" id="2835040"/>
    <lineage>
        <taxon>Bacteria</taxon>
        <taxon>Pseudomonadati</taxon>
        <taxon>Pseudomonadota</taxon>
        <taxon>Alphaproteobacteria</taxon>
        <taxon>Acetobacterales</taxon>
        <taxon>Roseomonadaceae</taxon>
        <taxon>Roseococcus</taxon>
    </lineage>
</organism>
<dbReference type="Pfam" id="PF05193">
    <property type="entry name" value="Peptidase_M16_C"/>
    <property type="match status" value="1"/>
</dbReference>
<feature type="domain" description="Peptidase M16 C-terminal" evidence="1">
    <location>
        <begin position="181"/>
        <end position="353"/>
    </location>
</feature>
<dbReference type="SUPFAM" id="SSF63411">
    <property type="entry name" value="LuxS/MPP-like metallohydrolase"/>
    <property type="match status" value="2"/>
</dbReference>
<dbReference type="PANTHER" id="PTHR11851:SF224">
    <property type="entry name" value="PROCESSING PROTEASE"/>
    <property type="match status" value="1"/>
</dbReference>
<proteinExistence type="predicted"/>
<gene>
    <name evidence="2" type="ORF">KHU32_09025</name>
</gene>
<reference evidence="2 3" key="1">
    <citation type="submission" date="2021-05" db="EMBL/GenBank/DDBJ databases">
        <title>Roseococcus sp. XZZS9, whole genome shotgun sequencing project.</title>
        <authorList>
            <person name="Zhao G."/>
            <person name="Shen L."/>
        </authorList>
    </citation>
    <scope>NUCLEOTIDE SEQUENCE [LARGE SCALE GENOMIC DNA]</scope>
    <source>
        <strain evidence="2 3">XZZS9</strain>
    </source>
</reference>
<dbReference type="EMBL" id="JAHCDA010000002">
    <property type="protein sequence ID" value="MBS7811077.1"/>
    <property type="molecule type" value="Genomic_DNA"/>
</dbReference>
<dbReference type="PANTHER" id="PTHR11851">
    <property type="entry name" value="METALLOPROTEASE"/>
    <property type="match status" value="1"/>
</dbReference>
<dbReference type="Gene3D" id="3.30.830.10">
    <property type="entry name" value="Metalloenzyme, LuxS/M16 peptidase-like"/>
    <property type="match status" value="2"/>
</dbReference>
<keyword evidence="3" id="KW-1185">Reference proteome</keyword>
<protein>
    <submittedName>
        <fullName evidence="2">Insulinase family protein</fullName>
    </submittedName>
</protein>
<accession>A0ABS5QBK8</accession>